<dbReference type="OrthoDB" id="10589927at2759"/>
<dbReference type="HOGENOM" id="CLU_906648_0_0_1"/>
<evidence type="ECO:0000313" key="2">
    <source>
        <dbReference type="EMBL" id="KEY71014.1"/>
    </source>
</evidence>
<accession>A0A084B0D5</accession>
<sequence length="307" mass="32775">MADRRQHPTILTIPLPRLLAPPLLVPSPLTLPSCSIRKSSVKPDGVQKVPWALSMTTLHCPLAQRCHEFVMQFHCPSEEQPEPTGSVRRTRVPSDAGVGEAGIERAWAAAGGTDMSRRMRRRTMCFAAEAAATLREGLATLISSSSRHQGMHQPSFPRALHSAKPSKRPPIDQRLRHPSDPAPPPPPSRRLALLLQDSSPPMLSAPHHGGDGDAHNDDAAHRDEDGYGNGLLLDVWIADFGESGVAGELVAQSGAVPEVEIHVGGGLLACSEVQSTDAVGRRRGSGSVVGFDACGCYVAVSYEDIAE</sequence>
<dbReference type="EMBL" id="KL648363">
    <property type="protein sequence ID" value="KEY71014.1"/>
    <property type="molecule type" value="Genomic_DNA"/>
</dbReference>
<evidence type="ECO:0000256" key="1">
    <source>
        <dbReference type="SAM" id="MobiDB-lite"/>
    </source>
</evidence>
<evidence type="ECO:0000313" key="3">
    <source>
        <dbReference type="Proteomes" id="UP000028045"/>
    </source>
</evidence>
<dbReference type="AlphaFoldDB" id="A0A084B0D5"/>
<organism evidence="2 3">
    <name type="scientific">Stachybotrys chartarum (strain CBS 109288 / IBT 7711)</name>
    <name type="common">Toxic black mold</name>
    <name type="synonym">Stilbospora chartarum</name>
    <dbReference type="NCBI Taxonomy" id="1280523"/>
    <lineage>
        <taxon>Eukaryota</taxon>
        <taxon>Fungi</taxon>
        <taxon>Dikarya</taxon>
        <taxon>Ascomycota</taxon>
        <taxon>Pezizomycotina</taxon>
        <taxon>Sordariomycetes</taxon>
        <taxon>Hypocreomycetidae</taxon>
        <taxon>Hypocreales</taxon>
        <taxon>Stachybotryaceae</taxon>
        <taxon>Stachybotrys</taxon>
    </lineage>
</organism>
<proteinExistence type="predicted"/>
<reference evidence="2 3" key="1">
    <citation type="journal article" date="2014" name="BMC Genomics">
        <title>Comparative genome sequencing reveals chemotype-specific gene clusters in the toxigenic black mold Stachybotrys.</title>
        <authorList>
            <person name="Semeiks J."/>
            <person name="Borek D."/>
            <person name="Otwinowski Z."/>
            <person name="Grishin N.V."/>
        </authorList>
    </citation>
    <scope>NUCLEOTIDE SEQUENCE [LARGE SCALE GENOMIC DNA]</scope>
    <source>
        <strain evidence="3">CBS 109288 / IBT 7711</strain>
    </source>
</reference>
<feature type="region of interest" description="Disordered" evidence="1">
    <location>
        <begin position="77"/>
        <end position="96"/>
    </location>
</feature>
<feature type="region of interest" description="Disordered" evidence="1">
    <location>
        <begin position="145"/>
        <end position="221"/>
    </location>
</feature>
<protein>
    <submittedName>
        <fullName evidence="2">Uncharacterized protein</fullName>
    </submittedName>
</protein>
<feature type="compositionally biased region" description="Basic and acidic residues" evidence="1">
    <location>
        <begin position="208"/>
        <end position="221"/>
    </location>
</feature>
<gene>
    <name evidence="2" type="ORF">S7711_10393</name>
</gene>
<name>A0A084B0D5_STACB</name>
<dbReference type="Proteomes" id="UP000028045">
    <property type="component" value="Unassembled WGS sequence"/>
</dbReference>
<feature type="compositionally biased region" description="Basic and acidic residues" evidence="1">
    <location>
        <begin position="169"/>
        <end position="179"/>
    </location>
</feature>
<keyword evidence="3" id="KW-1185">Reference proteome</keyword>